<keyword evidence="7 13" id="KW-0732">Signal</keyword>
<accession>H0W449</accession>
<feature type="signal peptide" evidence="13">
    <location>
        <begin position="1"/>
        <end position="22"/>
    </location>
</feature>
<dbReference type="VEuPathDB" id="HostDB:ENSCPOG00000019362"/>
<dbReference type="Pfam" id="PF00049">
    <property type="entry name" value="Insulin"/>
    <property type="match status" value="1"/>
</dbReference>
<dbReference type="InterPro" id="IPR043387">
    <property type="entry name" value="INSL3/INSL4"/>
</dbReference>
<keyword evidence="8" id="KW-1015">Disulfide bond</keyword>
<gene>
    <name evidence="15" type="primary">INSL3</name>
</gene>
<dbReference type="Ensembl" id="ENSCPOT00000020023.2">
    <property type="protein sequence ID" value="ENSCPOP00000017748.1"/>
    <property type="gene ID" value="ENSCPOG00000019362.2"/>
</dbReference>
<evidence type="ECO:0000256" key="8">
    <source>
        <dbReference type="ARBA" id="ARBA00023157"/>
    </source>
</evidence>
<dbReference type="InterPro" id="IPR036438">
    <property type="entry name" value="Insulin-like_sf"/>
</dbReference>
<comment type="function">
    <text evidence="9">Seems to play a role in testicular function. May be a trophic hormone with a role in testicular descent in fetal life. Is a ligand for LGR8 receptor.</text>
</comment>
<dbReference type="InterPro" id="IPR022352">
    <property type="entry name" value="Ins/IGF/rlx"/>
</dbReference>
<proteinExistence type="inferred from homology"/>
<feature type="domain" description="Insulin-like" evidence="14">
    <location>
        <begin position="31"/>
        <end position="130"/>
    </location>
</feature>
<dbReference type="Gene3D" id="1.10.100.10">
    <property type="entry name" value="Insulin-like"/>
    <property type="match status" value="1"/>
</dbReference>
<protein>
    <recommendedName>
        <fullName evidence="4">Insulin-like 3</fullName>
    </recommendedName>
    <alternativeName>
        <fullName evidence="11">Leydig insulin-like peptide</fullName>
    </alternativeName>
    <alternativeName>
        <fullName evidence="10">Relaxin-like factor</fullName>
    </alternativeName>
</protein>
<dbReference type="OMA" id="NPAHHCC"/>
<evidence type="ECO:0000256" key="6">
    <source>
        <dbReference type="ARBA" id="ARBA00022685"/>
    </source>
</evidence>
<dbReference type="SMART" id="SM00078">
    <property type="entry name" value="IlGF"/>
    <property type="match status" value="1"/>
</dbReference>
<dbReference type="HOGENOM" id="CLU_164865_0_0_1"/>
<evidence type="ECO:0000256" key="12">
    <source>
        <dbReference type="RuleBase" id="RU000406"/>
    </source>
</evidence>
<dbReference type="Proteomes" id="UP000005447">
    <property type="component" value="Unassembled WGS sequence"/>
</dbReference>
<dbReference type="PROSITE" id="PS00262">
    <property type="entry name" value="INSULIN"/>
    <property type="match status" value="1"/>
</dbReference>
<dbReference type="GO" id="GO:0007193">
    <property type="term" value="P:adenylate cyclase-inhibiting G protein-coupled receptor signaling pathway"/>
    <property type="evidence" value="ECO:0007669"/>
    <property type="project" value="TreeGrafter"/>
</dbReference>
<dbReference type="GO" id="GO:0001664">
    <property type="term" value="F:G protein-coupled receptor binding"/>
    <property type="evidence" value="ECO:0007669"/>
    <property type="project" value="TreeGrafter"/>
</dbReference>
<dbReference type="GO" id="GO:0005615">
    <property type="term" value="C:extracellular space"/>
    <property type="evidence" value="ECO:0007669"/>
    <property type="project" value="TreeGrafter"/>
</dbReference>
<evidence type="ECO:0000313" key="16">
    <source>
        <dbReference type="Proteomes" id="UP000005447"/>
    </source>
</evidence>
<keyword evidence="16" id="KW-1185">Reference proteome</keyword>
<dbReference type="PANTHER" id="PTHR10423:SF3">
    <property type="entry name" value="INSULIN-LIKE 3"/>
    <property type="match status" value="1"/>
</dbReference>
<feature type="chain" id="PRO_5003542931" description="Insulin-like 3" evidence="13">
    <location>
        <begin position="23"/>
        <end position="132"/>
    </location>
</feature>
<dbReference type="GO" id="GO:0010634">
    <property type="term" value="P:positive regulation of epithelial cell migration"/>
    <property type="evidence" value="ECO:0007669"/>
    <property type="project" value="Ensembl"/>
</dbReference>
<dbReference type="EMBL" id="AAKN02046883">
    <property type="status" value="NOT_ANNOTATED_CDS"/>
    <property type="molecule type" value="Genomic_DNA"/>
</dbReference>
<evidence type="ECO:0000256" key="13">
    <source>
        <dbReference type="SAM" id="SignalP"/>
    </source>
</evidence>
<dbReference type="CDD" id="cd04365">
    <property type="entry name" value="IlGF_relaxin_like"/>
    <property type="match status" value="1"/>
</dbReference>
<dbReference type="eggNOG" id="ENOG502TFQI">
    <property type="taxonomic scope" value="Eukaryota"/>
</dbReference>
<comment type="subcellular location">
    <subcellularLocation>
        <location evidence="1 12">Secreted</location>
    </subcellularLocation>
</comment>
<evidence type="ECO:0000256" key="4">
    <source>
        <dbReference type="ARBA" id="ARBA00014427"/>
    </source>
</evidence>
<sequence>MEPSAMPLLLLLLLLPAQKAQGSPRAPETRDQLCGRHLLRALVRVCGGPRWSREAAEPATGGEREWGASEHLRHLPWLVADGDPALGPDLQLLSPTLQQDRRSRREAQAPSPAQHCCLSGCSHQDLLSLCPR</sequence>
<reference evidence="15" key="3">
    <citation type="submission" date="2025-09" db="UniProtKB">
        <authorList>
            <consortium name="Ensembl"/>
        </authorList>
    </citation>
    <scope>IDENTIFICATION</scope>
    <source>
        <strain evidence="15">2N</strain>
    </source>
</reference>
<evidence type="ECO:0000256" key="7">
    <source>
        <dbReference type="ARBA" id="ARBA00022729"/>
    </source>
</evidence>
<dbReference type="PANTHER" id="PTHR10423">
    <property type="entry name" value="INSULIN-LIKE 3"/>
    <property type="match status" value="1"/>
</dbReference>
<dbReference type="InterPro" id="IPR022353">
    <property type="entry name" value="Insulin_CS"/>
</dbReference>
<reference evidence="16" key="1">
    <citation type="journal article" date="2011" name="Nature">
        <title>A high-resolution map of human evolutionary constraint using 29 mammals.</title>
        <authorList>
            <person name="Lindblad-Toh K."/>
            <person name="Garber M."/>
            <person name="Zuk O."/>
            <person name="Lin M.F."/>
            <person name="Parker B.J."/>
            <person name="Washietl S."/>
            <person name="Kheradpour P."/>
            <person name="Ernst J."/>
            <person name="Jordan G."/>
            <person name="Mauceli E."/>
            <person name="Ward L.D."/>
            <person name="Lowe C.B."/>
            <person name="Holloway A.K."/>
            <person name="Clamp M."/>
            <person name="Gnerre S."/>
            <person name="Alfoldi J."/>
            <person name="Beal K."/>
            <person name="Chang J."/>
            <person name="Clawson H."/>
            <person name="Cuff J."/>
            <person name="Di Palma F."/>
            <person name="Fitzgerald S."/>
            <person name="Flicek P."/>
            <person name="Guttman M."/>
            <person name="Hubisz M.J."/>
            <person name="Jaffe D.B."/>
            <person name="Jungreis I."/>
            <person name="Kent W.J."/>
            <person name="Kostka D."/>
            <person name="Lara M."/>
            <person name="Martins A.L."/>
            <person name="Massingham T."/>
            <person name="Moltke I."/>
            <person name="Raney B.J."/>
            <person name="Rasmussen M.D."/>
            <person name="Robinson J."/>
            <person name="Stark A."/>
            <person name="Vilella A.J."/>
            <person name="Wen J."/>
            <person name="Xie X."/>
            <person name="Zody M.C."/>
            <person name="Baldwin J."/>
            <person name="Bloom T."/>
            <person name="Chin C.W."/>
            <person name="Heiman D."/>
            <person name="Nicol R."/>
            <person name="Nusbaum C."/>
            <person name="Young S."/>
            <person name="Wilkinson J."/>
            <person name="Worley K.C."/>
            <person name="Kovar C.L."/>
            <person name="Muzny D.M."/>
            <person name="Gibbs R.A."/>
            <person name="Cree A."/>
            <person name="Dihn H.H."/>
            <person name="Fowler G."/>
            <person name="Jhangiani S."/>
            <person name="Joshi V."/>
            <person name="Lee S."/>
            <person name="Lewis L.R."/>
            <person name="Nazareth L.V."/>
            <person name="Okwuonu G."/>
            <person name="Santibanez J."/>
            <person name="Warren W.C."/>
            <person name="Mardis E.R."/>
            <person name="Weinstock G.M."/>
            <person name="Wilson R.K."/>
            <person name="Delehaunty K."/>
            <person name="Dooling D."/>
            <person name="Fronik C."/>
            <person name="Fulton L."/>
            <person name="Fulton B."/>
            <person name="Graves T."/>
            <person name="Minx P."/>
            <person name="Sodergren E."/>
            <person name="Birney E."/>
            <person name="Margulies E.H."/>
            <person name="Herrero J."/>
            <person name="Green E.D."/>
            <person name="Haussler D."/>
            <person name="Siepel A."/>
            <person name="Goldman N."/>
            <person name="Pollard K.S."/>
            <person name="Pedersen J.S."/>
            <person name="Lander E.S."/>
            <person name="Kellis M."/>
        </authorList>
    </citation>
    <scope>NUCLEOTIDE SEQUENCE [LARGE SCALE GENOMIC DNA]</scope>
    <source>
        <strain evidence="16">2N</strain>
    </source>
</reference>
<dbReference type="GO" id="GO:0005179">
    <property type="term" value="F:hormone activity"/>
    <property type="evidence" value="ECO:0007669"/>
    <property type="project" value="InterPro"/>
</dbReference>
<evidence type="ECO:0000256" key="9">
    <source>
        <dbReference type="ARBA" id="ARBA00025288"/>
    </source>
</evidence>
<dbReference type="GO" id="GO:0090303">
    <property type="term" value="P:positive regulation of wound healing"/>
    <property type="evidence" value="ECO:0007669"/>
    <property type="project" value="Ensembl"/>
</dbReference>
<evidence type="ECO:0000256" key="2">
    <source>
        <dbReference type="ARBA" id="ARBA00009034"/>
    </source>
</evidence>
<dbReference type="SUPFAM" id="SSF56994">
    <property type="entry name" value="Insulin-like"/>
    <property type="match status" value="1"/>
</dbReference>
<evidence type="ECO:0000256" key="11">
    <source>
        <dbReference type="ARBA" id="ARBA00032881"/>
    </source>
</evidence>
<dbReference type="AlphaFoldDB" id="H0W449"/>
<evidence type="ECO:0000313" key="15">
    <source>
        <dbReference type="Ensembl" id="ENSCPOP00000017748.1"/>
    </source>
</evidence>
<comment type="subunit">
    <text evidence="3">Heterodimer of a B chain and an A chain linked by two disulfide bonds.</text>
</comment>
<dbReference type="STRING" id="10141.ENSCPOP00000017748"/>
<dbReference type="GeneTree" id="ENSGT00940000163613"/>
<dbReference type="InterPro" id="IPR016179">
    <property type="entry name" value="Insulin-like"/>
</dbReference>
<dbReference type="GO" id="GO:0002020">
    <property type="term" value="F:protease binding"/>
    <property type="evidence" value="ECO:0007669"/>
    <property type="project" value="Ensembl"/>
</dbReference>
<keyword evidence="5 12" id="KW-0964">Secreted</keyword>
<dbReference type="PRINTS" id="PR00276">
    <property type="entry name" value="INSULINFAMLY"/>
</dbReference>
<organism evidence="15 16">
    <name type="scientific">Cavia porcellus</name>
    <name type="common">Guinea pig</name>
    <dbReference type="NCBI Taxonomy" id="10141"/>
    <lineage>
        <taxon>Eukaryota</taxon>
        <taxon>Metazoa</taxon>
        <taxon>Chordata</taxon>
        <taxon>Craniata</taxon>
        <taxon>Vertebrata</taxon>
        <taxon>Euteleostomi</taxon>
        <taxon>Mammalia</taxon>
        <taxon>Eutheria</taxon>
        <taxon>Euarchontoglires</taxon>
        <taxon>Glires</taxon>
        <taxon>Rodentia</taxon>
        <taxon>Hystricomorpha</taxon>
        <taxon>Caviidae</taxon>
        <taxon>Cavia</taxon>
    </lineage>
</organism>
<evidence type="ECO:0000256" key="10">
    <source>
        <dbReference type="ARBA" id="ARBA00032209"/>
    </source>
</evidence>
<evidence type="ECO:0000256" key="1">
    <source>
        <dbReference type="ARBA" id="ARBA00004613"/>
    </source>
</evidence>
<evidence type="ECO:0000256" key="3">
    <source>
        <dbReference type="ARBA" id="ARBA00011207"/>
    </source>
</evidence>
<dbReference type="Bgee" id="ENSCPOG00000019362">
    <property type="expression patterns" value="Expressed in testis and 2 other cell types or tissues"/>
</dbReference>
<name>H0W449_CAVPO</name>
<keyword evidence="6" id="KW-0165">Cleavage on pair of basic residues</keyword>
<comment type="similarity">
    <text evidence="2 12">Belongs to the insulin family.</text>
</comment>
<dbReference type="FunCoup" id="H0W449">
    <property type="interactions" value="91"/>
</dbReference>
<evidence type="ECO:0000259" key="14">
    <source>
        <dbReference type="SMART" id="SM00078"/>
    </source>
</evidence>
<dbReference type="InParanoid" id="H0W449"/>
<reference evidence="15" key="2">
    <citation type="submission" date="2025-08" db="UniProtKB">
        <authorList>
            <consortium name="Ensembl"/>
        </authorList>
    </citation>
    <scope>IDENTIFICATION</scope>
    <source>
        <strain evidence="15">2N</strain>
    </source>
</reference>
<evidence type="ECO:0000256" key="5">
    <source>
        <dbReference type="ARBA" id="ARBA00022525"/>
    </source>
</evidence>